<dbReference type="AlphaFoldDB" id="A0A6A6P0Q6"/>
<dbReference type="PROSITE" id="PS50086">
    <property type="entry name" value="TBC_RABGAP"/>
    <property type="match status" value="1"/>
</dbReference>
<dbReference type="Proteomes" id="UP000799766">
    <property type="component" value="Unassembled WGS sequence"/>
</dbReference>
<feature type="domain" description="Rab-GAP TBC" evidence="2">
    <location>
        <begin position="511"/>
        <end position="704"/>
    </location>
</feature>
<dbReference type="PANTHER" id="PTHR47219:SF9">
    <property type="entry name" value="GTPASE ACTIVATING PROTEIN AND CENTROSOME-ASSOCIATED, ISOFORM B"/>
    <property type="match status" value="1"/>
</dbReference>
<feature type="compositionally biased region" description="Low complexity" evidence="1">
    <location>
        <begin position="404"/>
        <end position="417"/>
    </location>
</feature>
<dbReference type="InterPro" id="IPR035969">
    <property type="entry name" value="Rab-GAP_TBC_sf"/>
</dbReference>
<feature type="region of interest" description="Disordered" evidence="1">
    <location>
        <begin position="1"/>
        <end position="318"/>
    </location>
</feature>
<feature type="compositionally biased region" description="Low complexity" evidence="1">
    <location>
        <begin position="375"/>
        <end position="387"/>
    </location>
</feature>
<dbReference type="PANTHER" id="PTHR47219">
    <property type="entry name" value="RAB GTPASE-ACTIVATING PROTEIN 1-LIKE"/>
    <property type="match status" value="1"/>
</dbReference>
<reference evidence="3" key="1">
    <citation type="journal article" date="2020" name="Stud. Mycol.">
        <title>101 Dothideomycetes genomes: a test case for predicting lifestyles and emergence of pathogens.</title>
        <authorList>
            <person name="Haridas S."/>
            <person name="Albert R."/>
            <person name="Binder M."/>
            <person name="Bloem J."/>
            <person name="Labutti K."/>
            <person name="Salamov A."/>
            <person name="Andreopoulos B."/>
            <person name="Baker S."/>
            <person name="Barry K."/>
            <person name="Bills G."/>
            <person name="Bluhm B."/>
            <person name="Cannon C."/>
            <person name="Castanera R."/>
            <person name="Culley D."/>
            <person name="Daum C."/>
            <person name="Ezra D."/>
            <person name="Gonzalez J."/>
            <person name="Henrissat B."/>
            <person name="Kuo A."/>
            <person name="Liang C."/>
            <person name="Lipzen A."/>
            <person name="Lutzoni F."/>
            <person name="Magnuson J."/>
            <person name="Mondo S."/>
            <person name="Nolan M."/>
            <person name="Ohm R."/>
            <person name="Pangilinan J."/>
            <person name="Park H.-J."/>
            <person name="Ramirez L."/>
            <person name="Alfaro M."/>
            <person name="Sun H."/>
            <person name="Tritt A."/>
            <person name="Yoshinaga Y."/>
            <person name="Zwiers L.-H."/>
            <person name="Turgeon B."/>
            <person name="Goodwin S."/>
            <person name="Spatafora J."/>
            <person name="Crous P."/>
            <person name="Grigoriev I."/>
        </authorList>
    </citation>
    <scope>NUCLEOTIDE SEQUENCE</scope>
    <source>
        <strain evidence="3">ATCC 16933</strain>
    </source>
</reference>
<name>A0A6A6P0Q6_9PEZI</name>
<feature type="compositionally biased region" description="Pro residues" evidence="1">
    <location>
        <begin position="213"/>
        <end position="224"/>
    </location>
</feature>
<dbReference type="GO" id="GO:0005096">
    <property type="term" value="F:GTPase activator activity"/>
    <property type="evidence" value="ECO:0007669"/>
    <property type="project" value="TreeGrafter"/>
</dbReference>
<dbReference type="FunFam" id="1.10.472.80:FF:000055">
    <property type="entry name" value="TBC domain-containing protein C1778.09"/>
    <property type="match status" value="1"/>
</dbReference>
<sequence length="780" mass="85594">MGHEAEKGATPAASADGPHASGSGQGQSPSHASTSPPSRDSTSASKSHSLSWPRTVRRPKTSPGPRPSPFRNLAHLADDAPRRDSGLTPQHSPAADVSVADGVESAPSARRVPSLPAIVVQDETPAHADMMVKPDGERPKTADERGQGRNAEPDPPGPFRGITTAIPTGSFDDLTSPAKLEFSKRGSMLLDGKKLNNFAGGSTNGSSDNAMSPPVPRGRRPVPPASTSSRIISTDEDMLSRKVRSMYEHGDERAGDLASLGESTSMRASESAIEEEGGRSSQLHADEGDAQSRASSDRRASMIVREPTELAGGIEDWDDLEGVEVDRYGFIVSRKVSSTASSEPSTPQDQPGLQRVSTSLKLASESPRRRRTIRRSASNARSSRAVSNGAPHREASQRSRKAPGSVYSYQGGSSQSLTQSLRHAANRLPHNRDRRWMDEAGDMLTLPPGLADIAEQEEGGRVVLELKRREWAREDKWRKMATATNPDSRGGGMEFRFDTKDPKLVSRTWKGIPDRWRATAWHAFLSASAASALDGLSDQELIEQFHVLQDQSSPDDVQIDMDVPRTINRHIMFRRRYRGGQRLLFRVLHGLSLHLPETGYVQGMAALAATLLCYYDEELAFVMMVRLWQLRGLEHLYQSGFGGLMEALEDFRKNWLAGGDVERKLDELGIPSTAYGIRWYLTLFNYSIPFSAQLRVWDVFMLLGDKSNAIDPASSFKADLDILHATSAALMDATREILLDSDFENGMKVLTSFVPIKDEDLLMNVAKAEWKQRKRRARAA</sequence>
<evidence type="ECO:0000259" key="2">
    <source>
        <dbReference type="PROSITE" id="PS50086"/>
    </source>
</evidence>
<dbReference type="Gene3D" id="1.10.8.270">
    <property type="entry name" value="putative rabgap domain of human tbc1 domain family member 14 like domains"/>
    <property type="match status" value="1"/>
</dbReference>
<dbReference type="GO" id="GO:0031267">
    <property type="term" value="F:small GTPase binding"/>
    <property type="evidence" value="ECO:0007669"/>
    <property type="project" value="TreeGrafter"/>
</dbReference>
<feature type="compositionally biased region" description="Polar residues" evidence="1">
    <location>
        <begin position="199"/>
        <end position="210"/>
    </location>
</feature>
<dbReference type="FunFam" id="1.10.8.270:FF:000023">
    <property type="entry name" value="TBC domain-containing protein C1778.09"/>
    <property type="match status" value="1"/>
</dbReference>
<feature type="compositionally biased region" description="Polar residues" evidence="1">
    <location>
        <begin position="335"/>
        <end position="361"/>
    </location>
</feature>
<feature type="compositionally biased region" description="Basic and acidic residues" evidence="1">
    <location>
        <begin position="76"/>
        <end position="85"/>
    </location>
</feature>
<dbReference type="Pfam" id="PF00566">
    <property type="entry name" value="RabGAP-TBC"/>
    <property type="match status" value="1"/>
</dbReference>
<dbReference type="SUPFAM" id="SSF47923">
    <property type="entry name" value="Ypt/Rab-GAP domain of gyp1p"/>
    <property type="match status" value="2"/>
</dbReference>
<dbReference type="OrthoDB" id="294251at2759"/>
<dbReference type="Gene3D" id="1.10.472.80">
    <property type="entry name" value="Ypt/Rab-GAP domain of gyp1p, domain 3"/>
    <property type="match status" value="1"/>
</dbReference>
<evidence type="ECO:0000313" key="3">
    <source>
        <dbReference type="EMBL" id="KAF2457621.1"/>
    </source>
</evidence>
<feature type="region of interest" description="Disordered" evidence="1">
    <location>
        <begin position="335"/>
        <end position="417"/>
    </location>
</feature>
<evidence type="ECO:0000313" key="4">
    <source>
        <dbReference type="Proteomes" id="UP000799766"/>
    </source>
</evidence>
<feature type="compositionally biased region" description="Basic and acidic residues" evidence="1">
    <location>
        <begin position="245"/>
        <end position="255"/>
    </location>
</feature>
<keyword evidence="4" id="KW-1185">Reference proteome</keyword>
<feature type="compositionally biased region" description="Basic and acidic residues" evidence="1">
    <location>
        <begin position="124"/>
        <end position="147"/>
    </location>
</feature>
<dbReference type="InterPro" id="IPR050302">
    <property type="entry name" value="Rab_GAP_TBC_domain"/>
</dbReference>
<organism evidence="3 4">
    <name type="scientific">Lineolata rhizophorae</name>
    <dbReference type="NCBI Taxonomy" id="578093"/>
    <lineage>
        <taxon>Eukaryota</taxon>
        <taxon>Fungi</taxon>
        <taxon>Dikarya</taxon>
        <taxon>Ascomycota</taxon>
        <taxon>Pezizomycotina</taxon>
        <taxon>Dothideomycetes</taxon>
        <taxon>Dothideomycetes incertae sedis</taxon>
        <taxon>Lineolatales</taxon>
        <taxon>Lineolataceae</taxon>
        <taxon>Lineolata</taxon>
    </lineage>
</organism>
<proteinExistence type="predicted"/>
<dbReference type="EMBL" id="MU001680">
    <property type="protein sequence ID" value="KAF2457621.1"/>
    <property type="molecule type" value="Genomic_DNA"/>
</dbReference>
<feature type="compositionally biased region" description="Polar residues" evidence="1">
    <location>
        <begin position="26"/>
        <end position="52"/>
    </location>
</feature>
<protein>
    <submittedName>
        <fullName evidence="3">Rab-GTPase-TBC domain-containing protein</fullName>
    </submittedName>
</protein>
<evidence type="ECO:0000256" key="1">
    <source>
        <dbReference type="SAM" id="MobiDB-lite"/>
    </source>
</evidence>
<dbReference type="SMART" id="SM00164">
    <property type="entry name" value="TBC"/>
    <property type="match status" value="1"/>
</dbReference>
<dbReference type="InterPro" id="IPR000195">
    <property type="entry name" value="Rab-GAP-TBC_dom"/>
</dbReference>
<accession>A0A6A6P0Q6</accession>
<gene>
    <name evidence="3" type="ORF">BDY21DRAFT_385857</name>
</gene>